<evidence type="ECO:0000259" key="4">
    <source>
        <dbReference type="PROSITE" id="PS51000"/>
    </source>
</evidence>
<sequence>MSSPSSRLLALLSLLQSRRDWPGDVLADRLGVSARTVRRDVDRLRELGYPVHATKGPDGGYRLTSGDRMPPLLLDDEQVVALSLALQTAGTGVDGVDEAALRALTTLRQVMPTHLRAASDALAVTVVRRRERDVTVGADVLLAVGTAVRAREVLRFDYEGGSAPMVGQGESAFRPPRRAEPHHLVTWGGRWYLVGYDLDRQDWRTFRVDRMAPRTPTGPRVPPREVPGGDVAAFVAARLGARPASPCRGEAVLRMPAAEVARWAGRDAVVEAVDAAHARLVTSAWSWDGLAAVLGMFGVPFDVVGPPDLADACRRLAARYGAAVAAAGAPPGGAPVPSP</sequence>
<dbReference type="InterPro" id="IPR026881">
    <property type="entry name" value="WYL_dom"/>
</dbReference>
<reference evidence="5 6" key="1">
    <citation type="submission" date="2020-08" db="EMBL/GenBank/DDBJ databases">
        <title>A Genomic Blueprint of the Chicken Gut Microbiome.</title>
        <authorList>
            <person name="Gilroy R."/>
            <person name="Ravi A."/>
            <person name="Getino M."/>
            <person name="Pursley I."/>
            <person name="Horton D.L."/>
            <person name="Alikhan N.-F."/>
            <person name="Baker D."/>
            <person name="Gharbi K."/>
            <person name="Hall N."/>
            <person name="Watson M."/>
            <person name="Adriaenssens E.M."/>
            <person name="Foster-Nyarko E."/>
            <person name="Jarju S."/>
            <person name="Secka A."/>
            <person name="Antonio M."/>
            <person name="Oren A."/>
            <person name="Chaudhuri R."/>
            <person name="La Ragione R.M."/>
            <person name="Hildebrand F."/>
            <person name="Pallen M.J."/>
        </authorList>
    </citation>
    <scope>NUCLEOTIDE SEQUENCE [LARGE SCALE GENOMIC DNA]</scope>
    <source>
        <strain evidence="5 6">Sa3CUA2</strain>
    </source>
</reference>
<keyword evidence="2" id="KW-0238">DNA-binding</keyword>
<dbReference type="InterPro" id="IPR013196">
    <property type="entry name" value="HTH_11"/>
</dbReference>
<keyword evidence="1" id="KW-0805">Transcription regulation</keyword>
<proteinExistence type="predicted"/>
<evidence type="ECO:0000256" key="2">
    <source>
        <dbReference type="ARBA" id="ARBA00023125"/>
    </source>
</evidence>
<dbReference type="PIRSF" id="PIRSF016838">
    <property type="entry name" value="PafC"/>
    <property type="match status" value="1"/>
</dbReference>
<evidence type="ECO:0000313" key="5">
    <source>
        <dbReference type="EMBL" id="MBD7919667.1"/>
    </source>
</evidence>
<dbReference type="InterPro" id="IPR036388">
    <property type="entry name" value="WH-like_DNA-bd_sf"/>
</dbReference>
<dbReference type="PANTHER" id="PTHR34580:SF3">
    <property type="entry name" value="PROTEIN PAFB"/>
    <property type="match status" value="1"/>
</dbReference>
<dbReference type="EMBL" id="JACSQV010000014">
    <property type="protein sequence ID" value="MBD7919667.1"/>
    <property type="molecule type" value="Genomic_DNA"/>
</dbReference>
<dbReference type="PROSITE" id="PS52050">
    <property type="entry name" value="WYL"/>
    <property type="match status" value="1"/>
</dbReference>
<dbReference type="Gene3D" id="1.10.10.10">
    <property type="entry name" value="Winged helix-like DNA-binding domain superfamily/Winged helix DNA-binding domain"/>
    <property type="match status" value="1"/>
</dbReference>
<name>A0ABR8QGW3_9CELL</name>
<dbReference type="PROSITE" id="PS51000">
    <property type="entry name" value="HTH_DEOR_2"/>
    <property type="match status" value="1"/>
</dbReference>
<accession>A0ABR8QGW3</accession>
<evidence type="ECO:0000313" key="6">
    <source>
        <dbReference type="Proteomes" id="UP000604241"/>
    </source>
</evidence>
<dbReference type="Pfam" id="PF13280">
    <property type="entry name" value="WYL"/>
    <property type="match status" value="1"/>
</dbReference>
<dbReference type="InterPro" id="IPR036390">
    <property type="entry name" value="WH_DNA-bd_sf"/>
</dbReference>
<dbReference type="Proteomes" id="UP000604241">
    <property type="component" value="Unassembled WGS sequence"/>
</dbReference>
<comment type="caution">
    <text evidence="5">The sequence shown here is derived from an EMBL/GenBank/DDBJ whole genome shotgun (WGS) entry which is preliminary data.</text>
</comment>
<gene>
    <name evidence="5" type="ORF">H9657_15460</name>
</gene>
<organism evidence="5 6">
    <name type="scientific">Cellulomonas avistercoris</name>
    <dbReference type="NCBI Taxonomy" id="2762242"/>
    <lineage>
        <taxon>Bacteria</taxon>
        <taxon>Bacillati</taxon>
        <taxon>Actinomycetota</taxon>
        <taxon>Actinomycetes</taxon>
        <taxon>Micrococcales</taxon>
        <taxon>Cellulomonadaceae</taxon>
        <taxon>Cellulomonas</taxon>
    </lineage>
</organism>
<dbReference type="SUPFAM" id="SSF46785">
    <property type="entry name" value="Winged helix' DNA-binding domain"/>
    <property type="match status" value="1"/>
</dbReference>
<evidence type="ECO:0000256" key="3">
    <source>
        <dbReference type="ARBA" id="ARBA00023163"/>
    </source>
</evidence>
<dbReference type="PROSITE" id="PS00894">
    <property type="entry name" value="HTH_DEOR_1"/>
    <property type="match status" value="1"/>
</dbReference>
<keyword evidence="6" id="KW-1185">Reference proteome</keyword>
<evidence type="ECO:0000256" key="1">
    <source>
        <dbReference type="ARBA" id="ARBA00023015"/>
    </source>
</evidence>
<feature type="domain" description="HTH deoR-type" evidence="4">
    <location>
        <begin position="4"/>
        <end position="59"/>
    </location>
</feature>
<dbReference type="InterPro" id="IPR001034">
    <property type="entry name" value="DeoR_HTH"/>
</dbReference>
<protein>
    <submittedName>
        <fullName evidence="5">WYL domain-containing protein</fullName>
    </submittedName>
</protein>
<dbReference type="InterPro" id="IPR051534">
    <property type="entry name" value="CBASS_pafABC_assoc_protein"/>
</dbReference>
<dbReference type="Pfam" id="PF08279">
    <property type="entry name" value="HTH_11"/>
    <property type="match status" value="1"/>
</dbReference>
<dbReference type="PANTHER" id="PTHR34580">
    <property type="match status" value="1"/>
</dbReference>
<keyword evidence="3" id="KW-0804">Transcription</keyword>
<dbReference type="RefSeq" id="WP_191784314.1">
    <property type="nucleotide sequence ID" value="NZ_JACSQV010000014.1"/>
</dbReference>
<dbReference type="InterPro" id="IPR028349">
    <property type="entry name" value="PafC-like"/>
</dbReference>
<dbReference type="InterPro" id="IPR018356">
    <property type="entry name" value="Tscrpt_reg_HTH_DeoR_CS"/>
</dbReference>